<dbReference type="EMBL" id="FQUS01000024">
    <property type="protein sequence ID" value="SHG30679.1"/>
    <property type="molecule type" value="Genomic_DNA"/>
</dbReference>
<reference evidence="9 10" key="1">
    <citation type="submission" date="2016-11" db="EMBL/GenBank/DDBJ databases">
        <authorList>
            <person name="Jaros S."/>
            <person name="Januszkiewicz K."/>
            <person name="Wedrychowicz H."/>
        </authorList>
    </citation>
    <scope>NUCLEOTIDE SEQUENCE [LARGE SCALE GENOMIC DNA]</scope>
    <source>
        <strain evidence="9 10">DSM 21986</strain>
    </source>
</reference>
<feature type="domain" description="Sulfatase N-terminal" evidence="8">
    <location>
        <begin position="35"/>
        <end position="389"/>
    </location>
</feature>
<dbReference type="CDD" id="cd16030">
    <property type="entry name" value="iduronate-2-sulfatase"/>
    <property type="match status" value="1"/>
</dbReference>
<gene>
    <name evidence="9" type="ORF">SAMN05443144_12432</name>
</gene>
<evidence type="ECO:0000313" key="10">
    <source>
        <dbReference type="Proteomes" id="UP000184041"/>
    </source>
</evidence>
<evidence type="ECO:0000256" key="3">
    <source>
        <dbReference type="ARBA" id="ARBA00022723"/>
    </source>
</evidence>
<evidence type="ECO:0000256" key="4">
    <source>
        <dbReference type="ARBA" id="ARBA00022729"/>
    </source>
</evidence>
<dbReference type="InterPro" id="IPR017850">
    <property type="entry name" value="Alkaline_phosphatase_core_sf"/>
</dbReference>
<name>A0A1M5IRQ4_9BACT</name>
<dbReference type="InterPro" id="IPR035874">
    <property type="entry name" value="IDS"/>
</dbReference>
<evidence type="ECO:0000256" key="5">
    <source>
        <dbReference type="ARBA" id="ARBA00022801"/>
    </source>
</evidence>
<dbReference type="PANTHER" id="PTHR45953:SF1">
    <property type="entry name" value="IDURONATE 2-SULFATASE"/>
    <property type="match status" value="1"/>
</dbReference>
<keyword evidence="3" id="KW-0479">Metal-binding</keyword>
<dbReference type="PANTHER" id="PTHR45953">
    <property type="entry name" value="IDURONATE 2-SULFATASE"/>
    <property type="match status" value="1"/>
</dbReference>
<dbReference type="SUPFAM" id="SSF53649">
    <property type="entry name" value="Alkaline phosphatase-like"/>
    <property type="match status" value="1"/>
</dbReference>
<evidence type="ECO:0000256" key="1">
    <source>
        <dbReference type="ARBA" id="ARBA00001913"/>
    </source>
</evidence>
<dbReference type="Proteomes" id="UP000184041">
    <property type="component" value="Unassembled WGS sequence"/>
</dbReference>
<organism evidence="9 10">
    <name type="scientific">Fodinibius roseus</name>
    <dbReference type="NCBI Taxonomy" id="1194090"/>
    <lineage>
        <taxon>Bacteria</taxon>
        <taxon>Pseudomonadati</taxon>
        <taxon>Balneolota</taxon>
        <taxon>Balneolia</taxon>
        <taxon>Balneolales</taxon>
        <taxon>Balneolaceae</taxon>
        <taxon>Fodinibius</taxon>
    </lineage>
</organism>
<protein>
    <submittedName>
        <fullName evidence="9">Arylsulfatase A</fullName>
    </submittedName>
</protein>
<sequence>MNHFSFFAVAAALLALHPSMPTATAQQQQPGQDRPNVLFIISDDLTTTAVSSYGNKLGTTPHIDRLASEGTRFTRAYSQYPVCGPSRASLMFGYYPSATTTYGYVSGRRNVGPDRNSWAQLFRENGYRTARVSKIFHMGSVDIMEGRHGADDPASWDERYNSPAPEVHAEGDSELVQNNPYGRRPVLREEGVNGGNLMNIVKAEEGQPHTDGRTAEQASELIRAYAETEQPFFLSVGFFRPHVPFVAPKEYFEPYPYREMVLPPRVQGDWDDIPERGINYVTSVNGQMSPEQEKKAIAAYYAAVSYMDAQLGKVLQALREEGLEENTIVIFTSDHGFHLGEHRFWMKVGLHEESVRVPLIIKAPGKEPAVSHSLVELLDLYPTVAEMAGLEYSEHLQGKSLVQTLEDPDHEVREAAFSMHRWGGGFAYLLRSEKWAYIQYDEDAGSGMELYDMERDPQQYNNLAGNPQYEDIVAAFRERLQQKLKEVRDNDLVRDESLDVTYDTTGE</sequence>
<evidence type="ECO:0000259" key="8">
    <source>
        <dbReference type="Pfam" id="PF00884"/>
    </source>
</evidence>
<dbReference type="Pfam" id="PF00884">
    <property type="entry name" value="Sulfatase"/>
    <property type="match status" value="1"/>
</dbReference>
<evidence type="ECO:0000256" key="6">
    <source>
        <dbReference type="ARBA" id="ARBA00022837"/>
    </source>
</evidence>
<keyword evidence="6" id="KW-0106">Calcium</keyword>
<keyword evidence="10" id="KW-1185">Reference proteome</keyword>
<dbReference type="InterPro" id="IPR000917">
    <property type="entry name" value="Sulfatase_N"/>
</dbReference>
<keyword evidence="4 7" id="KW-0732">Signal</keyword>
<feature type="signal peptide" evidence="7">
    <location>
        <begin position="1"/>
        <end position="25"/>
    </location>
</feature>
<dbReference type="Gene3D" id="3.40.720.10">
    <property type="entry name" value="Alkaline Phosphatase, subunit A"/>
    <property type="match status" value="1"/>
</dbReference>
<feature type="chain" id="PRO_5013313769" evidence="7">
    <location>
        <begin position="26"/>
        <end position="507"/>
    </location>
</feature>
<comment type="similarity">
    <text evidence="2">Belongs to the sulfatase family.</text>
</comment>
<evidence type="ECO:0000313" key="9">
    <source>
        <dbReference type="EMBL" id="SHG30679.1"/>
    </source>
</evidence>
<accession>A0A1M5IRQ4</accession>
<evidence type="ECO:0000256" key="7">
    <source>
        <dbReference type="SAM" id="SignalP"/>
    </source>
</evidence>
<dbReference type="GO" id="GO:0005737">
    <property type="term" value="C:cytoplasm"/>
    <property type="evidence" value="ECO:0007669"/>
    <property type="project" value="TreeGrafter"/>
</dbReference>
<proteinExistence type="inferred from homology"/>
<evidence type="ECO:0000256" key="2">
    <source>
        <dbReference type="ARBA" id="ARBA00008779"/>
    </source>
</evidence>
<dbReference type="GO" id="GO:0004423">
    <property type="term" value="F:iduronate-2-sulfatase activity"/>
    <property type="evidence" value="ECO:0007669"/>
    <property type="project" value="InterPro"/>
</dbReference>
<comment type="cofactor">
    <cofactor evidence="1">
        <name>Ca(2+)</name>
        <dbReference type="ChEBI" id="CHEBI:29108"/>
    </cofactor>
</comment>
<keyword evidence="5" id="KW-0378">Hydrolase</keyword>
<dbReference type="AlphaFoldDB" id="A0A1M5IRQ4"/>
<dbReference type="GO" id="GO:0046872">
    <property type="term" value="F:metal ion binding"/>
    <property type="evidence" value="ECO:0007669"/>
    <property type="project" value="UniProtKB-KW"/>
</dbReference>